<dbReference type="Gene3D" id="3.30.70.270">
    <property type="match status" value="2"/>
</dbReference>
<dbReference type="Gene3D" id="3.30.420.10">
    <property type="entry name" value="Ribonuclease H-like superfamily/Ribonuclease H"/>
    <property type="match status" value="1"/>
</dbReference>
<comment type="caution">
    <text evidence="3">The sequence shown here is derived from an EMBL/GenBank/DDBJ whole genome shotgun (WGS) entry which is preliminary data.</text>
</comment>
<evidence type="ECO:0000256" key="2">
    <source>
        <dbReference type="SAM" id="Coils"/>
    </source>
</evidence>
<feature type="non-terminal residue" evidence="3">
    <location>
        <position position="427"/>
    </location>
</feature>
<dbReference type="InterPro" id="IPR012337">
    <property type="entry name" value="RNaseH-like_sf"/>
</dbReference>
<dbReference type="GO" id="GO:0003677">
    <property type="term" value="F:DNA binding"/>
    <property type="evidence" value="ECO:0007669"/>
    <property type="project" value="InterPro"/>
</dbReference>
<dbReference type="Gene3D" id="1.10.8.140">
    <property type="entry name" value="PDCD5-like"/>
    <property type="match status" value="1"/>
</dbReference>
<dbReference type="SUPFAM" id="SSF53098">
    <property type="entry name" value="Ribonuclease H-like"/>
    <property type="match status" value="1"/>
</dbReference>
<comment type="similarity">
    <text evidence="1">Belongs to the PDCD5 family.</text>
</comment>
<protein>
    <submittedName>
        <fullName evidence="3">PDCD5 protein</fullName>
    </submittedName>
</protein>
<keyword evidence="4" id="KW-1185">Reference proteome</keyword>
<proteinExistence type="inferred from homology"/>
<dbReference type="InterPro" id="IPR043502">
    <property type="entry name" value="DNA/RNA_pol_sf"/>
</dbReference>
<dbReference type="GO" id="GO:0042575">
    <property type="term" value="C:DNA polymerase complex"/>
    <property type="evidence" value="ECO:0007669"/>
    <property type="project" value="UniProtKB-ARBA"/>
</dbReference>
<dbReference type="Pfam" id="PF01984">
    <property type="entry name" value="dsDNA_bind"/>
    <property type="match status" value="1"/>
</dbReference>
<gene>
    <name evidence="3" type="primary">Pdcd5</name>
    <name evidence="3" type="ORF">G6Z76_0014100</name>
</gene>
<dbReference type="EMBL" id="JAANIC010006835">
    <property type="protein sequence ID" value="KAG5328076.1"/>
    <property type="molecule type" value="Genomic_DNA"/>
</dbReference>
<dbReference type="SUPFAM" id="SSF46950">
    <property type="entry name" value="Double-stranded DNA-binding domain"/>
    <property type="match status" value="1"/>
</dbReference>
<dbReference type="GO" id="GO:0005829">
    <property type="term" value="C:cytosol"/>
    <property type="evidence" value="ECO:0007669"/>
    <property type="project" value="TreeGrafter"/>
</dbReference>
<name>A0A836FYC5_9HYME</name>
<feature type="non-terminal residue" evidence="3">
    <location>
        <position position="1"/>
    </location>
</feature>
<accession>A0A836FYC5</accession>
<dbReference type="PANTHER" id="PTHR10840">
    <property type="entry name" value="PROGRAMMED CELL DEATH PROTEIN 5"/>
    <property type="match status" value="1"/>
</dbReference>
<dbReference type="GO" id="GO:0071897">
    <property type="term" value="P:DNA biosynthetic process"/>
    <property type="evidence" value="ECO:0007669"/>
    <property type="project" value="UniProtKB-ARBA"/>
</dbReference>
<evidence type="ECO:0000313" key="3">
    <source>
        <dbReference type="EMBL" id="KAG5328076.1"/>
    </source>
</evidence>
<dbReference type="InterPro" id="IPR043128">
    <property type="entry name" value="Rev_trsase/Diguanyl_cyclase"/>
</dbReference>
<dbReference type="AlphaFoldDB" id="A0A836FYC5"/>
<dbReference type="InterPro" id="IPR036883">
    <property type="entry name" value="PDCD5-like_sf"/>
</dbReference>
<dbReference type="InterPro" id="IPR002836">
    <property type="entry name" value="PDCD5-like"/>
</dbReference>
<evidence type="ECO:0000313" key="4">
    <source>
        <dbReference type="Proteomes" id="UP000669903"/>
    </source>
</evidence>
<dbReference type="InterPro" id="IPR036397">
    <property type="entry name" value="RNaseH_sf"/>
</dbReference>
<sequence length="427" mass="48879">MTFGLRNAAQTFQRFMDRFHIDDILIASQDETQHGIAINPNKCVFGQRSVSFLGHSISADSFLGMLNFYNRFLKDLASMQAPLLKVISGHKRNNNARIEWTSELKQSFFTTDVRHVSDAENIVADALSRVDTIVMPTSLDMQEIAEAQTSDDELQQLKQSTSTSLKLKKFTLSETASNIYCDTSEEEIRPYIPGPLQSNSPANCAKICVTLHGKSFKYLLTMIDRFTRWPEATPLSKRCRTTAYHPESNGIIERWHRSLKTALMCHGETQWTDTLPVVLLGLRTCLKEDIFVEDFCVIMQMRPRPTSHHIRPKLFFHKDLGNNANDKQAMEERMQQMEEMKHAILTQVLDQSARARLNTLCLGKPEKGKMVEEMLLNMAQRGQLPGKLGEKELINLLENVNQQTQKKTTVKFDRRRAAMDFDDDMDL</sequence>
<reference evidence="3" key="1">
    <citation type="submission" date="2020-03" db="EMBL/GenBank/DDBJ databases">
        <title>Relaxed selection underlies rapid genomic changes in the transitions from sociality to social parasitism in ants.</title>
        <authorList>
            <person name="Bi X."/>
        </authorList>
    </citation>
    <scope>NUCLEOTIDE SEQUENCE</scope>
    <source>
        <strain evidence="3">BGI-DK2014a</strain>
        <tissue evidence="3">Whole body</tissue>
    </source>
</reference>
<feature type="coiled-coil region" evidence="2">
    <location>
        <begin position="320"/>
        <end position="347"/>
    </location>
</feature>
<dbReference type="Proteomes" id="UP000669903">
    <property type="component" value="Unassembled WGS sequence"/>
</dbReference>
<organism evidence="3 4">
    <name type="scientific">Acromyrmex charruanus</name>
    <dbReference type="NCBI Taxonomy" id="2715315"/>
    <lineage>
        <taxon>Eukaryota</taxon>
        <taxon>Metazoa</taxon>
        <taxon>Ecdysozoa</taxon>
        <taxon>Arthropoda</taxon>
        <taxon>Hexapoda</taxon>
        <taxon>Insecta</taxon>
        <taxon>Pterygota</taxon>
        <taxon>Neoptera</taxon>
        <taxon>Endopterygota</taxon>
        <taxon>Hymenoptera</taxon>
        <taxon>Apocrita</taxon>
        <taxon>Aculeata</taxon>
        <taxon>Formicoidea</taxon>
        <taxon>Formicidae</taxon>
        <taxon>Myrmicinae</taxon>
        <taxon>Acromyrmex</taxon>
    </lineage>
</organism>
<dbReference type="GO" id="GO:0005634">
    <property type="term" value="C:nucleus"/>
    <property type="evidence" value="ECO:0007669"/>
    <property type="project" value="TreeGrafter"/>
</dbReference>
<dbReference type="PANTHER" id="PTHR10840:SF0">
    <property type="entry name" value="PROGRAMMED CELL DEATH PROTEIN 5"/>
    <property type="match status" value="1"/>
</dbReference>
<keyword evidence="2" id="KW-0175">Coiled coil</keyword>
<dbReference type="SUPFAM" id="SSF56672">
    <property type="entry name" value="DNA/RNA polymerases"/>
    <property type="match status" value="1"/>
</dbReference>
<evidence type="ECO:0000256" key="1">
    <source>
        <dbReference type="ARBA" id="ARBA00010490"/>
    </source>
</evidence>